<reference evidence="2 4" key="1">
    <citation type="submission" date="2015-03" db="EMBL/GenBank/DDBJ databases">
        <authorList>
            <person name="Hassan Y.I."/>
            <person name="Lepp D."/>
            <person name="Zhou T."/>
        </authorList>
    </citation>
    <scope>NUCLEOTIDE SEQUENCE [LARGE SCALE GENOMIC DNA]</scope>
    <source>
        <strain evidence="2 4">DSM 17137</strain>
    </source>
</reference>
<evidence type="ECO:0000313" key="3">
    <source>
        <dbReference type="EMBL" id="SHE61144.1"/>
    </source>
</evidence>
<organism evidence="2 4">
    <name type="scientific">Devosia limi DSM 17137</name>
    <dbReference type="NCBI Taxonomy" id="1121477"/>
    <lineage>
        <taxon>Bacteria</taxon>
        <taxon>Pseudomonadati</taxon>
        <taxon>Pseudomonadota</taxon>
        <taxon>Alphaproteobacteria</taxon>
        <taxon>Hyphomicrobiales</taxon>
        <taxon>Devosiaceae</taxon>
        <taxon>Devosia</taxon>
    </lineage>
</organism>
<reference evidence="3 5" key="2">
    <citation type="submission" date="2016-11" db="EMBL/GenBank/DDBJ databases">
        <authorList>
            <person name="Jaros S."/>
            <person name="Januszkiewicz K."/>
            <person name="Wedrychowicz H."/>
        </authorList>
    </citation>
    <scope>NUCLEOTIDE SEQUENCE [LARGE SCALE GENOMIC DNA]</scope>
    <source>
        <strain evidence="3 5">DSM 17137</strain>
    </source>
</reference>
<evidence type="ECO:0000313" key="2">
    <source>
        <dbReference type="EMBL" id="KKB76272.1"/>
    </source>
</evidence>
<dbReference type="EMBL" id="FQVC01000002">
    <property type="protein sequence ID" value="SHE61144.1"/>
    <property type="molecule type" value="Genomic_DNA"/>
</dbReference>
<dbReference type="PANTHER" id="PTHR43130:SF3">
    <property type="entry name" value="HTH-TYPE TRANSCRIPTIONAL REGULATOR RV1931C"/>
    <property type="match status" value="1"/>
</dbReference>
<evidence type="ECO:0000313" key="4">
    <source>
        <dbReference type="Proteomes" id="UP000033608"/>
    </source>
</evidence>
<keyword evidence="4" id="KW-1185">Reference proteome</keyword>
<dbReference type="InterPro" id="IPR002818">
    <property type="entry name" value="DJ-1/PfpI"/>
</dbReference>
<dbReference type="OrthoDB" id="9793422at2"/>
<dbReference type="Proteomes" id="UP000033608">
    <property type="component" value="Unassembled WGS sequence"/>
</dbReference>
<evidence type="ECO:0000313" key="5">
    <source>
        <dbReference type="Proteomes" id="UP000184533"/>
    </source>
</evidence>
<dbReference type="InterPro" id="IPR052158">
    <property type="entry name" value="INH-QAR"/>
</dbReference>
<gene>
    <name evidence="3" type="ORF">SAMN02745223_00682</name>
    <name evidence="2" type="ORF">VW29_21270</name>
</gene>
<dbReference type="PANTHER" id="PTHR43130">
    <property type="entry name" value="ARAC-FAMILY TRANSCRIPTIONAL REGULATOR"/>
    <property type="match status" value="1"/>
</dbReference>
<evidence type="ECO:0000259" key="1">
    <source>
        <dbReference type="Pfam" id="PF01965"/>
    </source>
</evidence>
<dbReference type="EMBL" id="LAJF01000156">
    <property type="protein sequence ID" value="KKB76272.1"/>
    <property type="molecule type" value="Genomic_DNA"/>
</dbReference>
<dbReference type="InterPro" id="IPR029062">
    <property type="entry name" value="Class_I_gatase-like"/>
</dbReference>
<dbReference type="STRING" id="1121477.SAMN02745223_00682"/>
<dbReference type="Pfam" id="PF01965">
    <property type="entry name" value="DJ-1_PfpI"/>
    <property type="match status" value="1"/>
</dbReference>
<dbReference type="RefSeq" id="WP_046137279.1">
    <property type="nucleotide sequence ID" value="NZ_FQVC01000002.1"/>
</dbReference>
<sequence>MAETAPRTSVAIVVFDGVEELDFVGPWEVFTMAAQIGAPLDVFTVGWPQAAIRCAKGLYVVADHAFSDAPMADVVVVPGGKGTRPLSEDTTFIDALRTYLAAAKWQTSVCTGAALLGKAGFLDGKHATTNRSAFEFFRAAAPNALLVEDLRYVRDGTVLTGAGVSAGLDMALWLVGHLFGEDVARSTQTFMEYFPEPPYGTAS</sequence>
<dbReference type="AlphaFoldDB" id="A0A0F5L3S2"/>
<dbReference type="SUPFAM" id="SSF52317">
    <property type="entry name" value="Class I glutamine amidotransferase-like"/>
    <property type="match status" value="1"/>
</dbReference>
<dbReference type="Gene3D" id="3.40.50.880">
    <property type="match status" value="1"/>
</dbReference>
<feature type="domain" description="DJ-1/PfpI" evidence="1">
    <location>
        <begin position="9"/>
        <end position="175"/>
    </location>
</feature>
<dbReference type="CDD" id="cd03139">
    <property type="entry name" value="GATase1_PfpI_2"/>
    <property type="match status" value="1"/>
</dbReference>
<protein>
    <submittedName>
        <fullName evidence="3">DJ-1/PfpI family protein</fullName>
    </submittedName>
</protein>
<dbReference type="PATRIC" id="fig|1121477.3.peg.1042"/>
<proteinExistence type="predicted"/>
<name>A0A0F5L3S2_9HYPH</name>
<dbReference type="Proteomes" id="UP000184533">
    <property type="component" value="Unassembled WGS sequence"/>
</dbReference>
<accession>A0A0F5L3S2</accession>